<dbReference type="InterPro" id="IPR036249">
    <property type="entry name" value="Thioredoxin-like_sf"/>
</dbReference>
<feature type="domain" description="Glutaredoxin" evidence="1">
    <location>
        <begin position="2"/>
        <end position="35"/>
    </location>
</feature>
<evidence type="ECO:0000313" key="3">
    <source>
        <dbReference type="Proteomes" id="UP000242913"/>
    </source>
</evidence>
<dbReference type="OrthoDB" id="418495at2759"/>
<gene>
    <name evidence="2" type="ORF">X798_03211</name>
</gene>
<dbReference type="SUPFAM" id="SSF52833">
    <property type="entry name" value="Thioredoxin-like"/>
    <property type="match status" value="1"/>
</dbReference>
<dbReference type="AlphaFoldDB" id="A0A238BYP8"/>
<reference evidence="2 3" key="1">
    <citation type="submission" date="2015-12" db="EMBL/GenBank/DDBJ databases">
        <title>Draft genome of the nematode, Onchocerca flexuosa.</title>
        <authorList>
            <person name="Mitreva M."/>
        </authorList>
    </citation>
    <scope>NUCLEOTIDE SEQUENCE [LARGE SCALE GENOMIC DNA]</scope>
    <source>
        <strain evidence="2">Red Deer</strain>
    </source>
</reference>
<evidence type="ECO:0000259" key="1">
    <source>
        <dbReference type="Pfam" id="PF00462"/>
    </source>
</evidence>
<keyword evidence="3" id="KW-1185">Reference proteome</keyword>
<dbReference type="Proteomes" id="UP000242913">
    <property type="component" value="Unassembled WGS sequence"/>
</dbReference>
<dbReference type="PROSITE" id="PS51354">
    <property type="entry name" value="GLUTAREDOXIN_2"/>
    <property type="match status" value="1"/>
</dbReference>
<sequence length="96" mass="11262">MEYKEIDVIENSDLFNDMKSKYNVRTVPQIFVNDENGNYMYHIAGCDKLINFEKGGKLDDILNNSKDYIDVTAYTGIWDKLKLNYLCFAYFLAHND</sequence>
<organism evidence="2 3">
    <name type="scientific">Onchocerca flexuosa</name>
    <dbReference type="NCBI Taxonomy" id="387005"/>
    <lineage>
        <taxon>Eukaryota</taxon>
        <taxon>Metazoa</taxon>
        <taxon>Ecdysozoa</taxon>
        <taxon>Nematoda</taxon>
        <taxon>Chromadorea</taxon>
        <taxon>Rhabditida</taxon>
        <taxon>Spirurina</taxon>
        <taxon>Spiruromorpha</taxon>
        <taxon>Filarioidea</taxon>
        <taxon>Onchocercidae</taxon>
        <taxon>Onchocerca</taxon>
    </lineage>
</organism>
<accession>A0A238BYP8</accession>
<name>A0A238BYP8_9BILA</name>
<dbReference type="Gene3D" id="3.40.30.10">
    <property type="entry name" value="Glutaredoxin"/>
    <property type="match status" value="1"/>
</dbReference>
<dbReference type="EMBL" id="KZ269991">
    <property type="protein sequence ID" value="OZC09808.1"/>
    <property type="molecule type" value="Genomic_DNA"/>
</dbReference>
<proteinExistence type="predicted"/>
<dbReference type="Pfam" id="PF00462">
    <property type="entry name" value="Glutaredoxin"/>
    <property type="match status" value="1"/>
</dbReference>
<protein>
    <submittedName>
        <fullName evidence="2">Glutaredoxin family protein</fullName>
    </submittedName>
</protein>
<dbReference type="InterPro" id="IPR002109">
    <property type="entry name" value="Glutaredoxin"/>
</dbReference>
<evidence type="ECO:0000313" key="2">
    <source>
        <dbReference type="EMBL" id="OZC09808.1"/>
    </source>
</evidence>